<feature type="signal peptide" evidence="14">
    <location>
        <begin position="1"/>
        <end position="17"/>
    </location>
</feature>
<evidence type="ECO:0000313" key="17">
    <source>
        <dbReference type="Proteomes" id="UP000479000"/>
    </source>
</evidence>
<dbReference type="FunFam" id="3.20.20.80:FF:000081">
    <property type="entry name" value="Chitinase 1"/>
    <property type="match status" value="1"/>
</dbReference>
<keyword evidence="11 13" id="KW-0326">Glycosidase</keyword>
<feature type="domain" description="GH18" evidence="15">
    <location>
        <begin position="23"/>
        <end position="261"/>
    </location>
</feature>
<dbReference type="EC" id="3.2.1.14" evidence="4"/>
<evidence type="ECO:0000256" key="10">
    <source>
        <dbReference type="ARBA" id="ARBA00023277"/>
    </source>
</evidence>
<keyword evidence="7 13" id="KW-0378">Hydrolase</keyword>
<dbReference type="Pfam" id="PF00704">
    <property type="entry name" value="Glyco_hydro_18"/>
    <property type="match status" value="2"/>
</dbReference>
<protein>
    <recommendedName>
        <fullName evidence="4">chitinase</fullName>
        <ecNumber evidence="4">3.2.1.14</ecNumber>
    </recommendedName>
</protein>
<organism evidence="16 17">
    <name type="scientific">Nesidiocoris tenuis</name>
    <dbReference type="NCBI Taxonomy" id="355587"/>
    <lineage>
        <taxon>Eukaryota</taxon>
        <taxon>Metazoa</taxon>
        <taxon>Ecdysozoa</taxon>
        <taxon>Arthropoda</taxon>
        <taxon>Hexapoda</taxon>
        <taxon>Insecta</taxon>
        <taxon>Pterygota</taxon>
        <taxon>Neoptera</taxon>
        <taxon>Paraneoptera</taxon>
        <taxon>Hemiptera</taxon>
        <taxon>Heteroptera</taxon>
        <taxon>Panheteroptera</taxon>
        <taxon>Cimicomorpha</taxon>
        <taxon>Miridae</taxon>
        <taxon>Dicyphina</taxon>
        <taxon>Nesidiocoris</taxon>
    </lineage>
</organism>
<sequence>MFDVLSILSLIFRFVDKLIPILEAIVCYYTNWSQYRPKVGKFLPEDIDPDLCTHIIFAFGWLKKGKLSSFETNDDTKDGKIGLYERIRNLKKANPKLKTLLAIGGWSFGTQKFKDMSATRYSRQTFIYSAVPFLRQRHFDGLDLDWEYPKGGDDKKNFVLLLKGMPTYGRTFTLAGPKNTVNSPASGGGKAGEYTKESGFLAYYEGDQWVGFDDERSIRHKMKWIKENGFGGAMVWTVDMDDFTGTICGNNVKYPLIGAIR</sequence>
<dbReference type="PANTHER" id="PTHR11177">
    <property type="entry name" value="CHITINASE"/>
    <property type="match status" value="1"/>
</dbReference>
<dbReference type="Proteomes" id="UP000479000">
    <property type="component" value="Unassembled WGS sequence"/>
</dbReference>
<dbReference type="GO" id="GO:0008843">
    <property type="term" value="F:endochitinase activity"/>
    <property type="evidence" value="ECO:0007669"/>
    <property type="project" value="UniProtKB-EC"/>
</dbReference>
<keyword evidence="10" id="KW-0119">Carbohydrate metabolism</keyword>
<dbReference type="EMBL" id="CADCXU010020074">
    <property type="protein sequence ID" value="CAB0008066.1"/>
    <property type="molecule type" value="Genomic_DNA"/>
</dbReference>
<keyword evidence="9" id="KW-1015">Disulfide bond</keyword>
<evidence type="ECO:0000256" key="9">
    <source>
        <dbReference type="ARBA" id="ARBA00023157"/>
    </source>
</evidence>
<evidence type="ECO:0000256" key="13">
    <source>
        <dbReference type="RuleBase" id="RU000489"/>
    </source>
</evidence>
<keyword evidence="12" id="KW-0624">Polysaccharide degradation</keyword>
<dbReference type="InterPro" id="IPR017853">
    <property type="entry name" value="GH"/>
</dbReference>
<dbReference type="SUPFAM" id="SSF51445">
    <property type="entry name" value="(Trans)glycosidases"/>
    <property type="match status" value="1"/>
</dbReference>
<evidence type="ECO:0000256" key="5">
    <source>
        <dbReference type="ARBA" id="ARBA00022525"/>
    </source>
</evidence>
<evidence type="ECO:0000256" key="14">
    <source>
        <dbReference type="SAM" id="SignalP"/>
    </source>
</evidence>
<evidence type="ECO:0000256" key="2">
    <source>
        <dbReference type="ARBA" id="ARBA00004613"/>
    </source>
</evidence>
<dbReference type="Gene3D" id="3.10.50.10">
    <property type="match status" value="1"/>
</dbReference>
<dbReference type="InterPro" id="IPR029070">
    <property type="entry name" value="Chitinase_insertion_sf"/>
</dbReference>
<evidence type="ECO:0000313" key="16">
    <source>
        <dbReference type="EMBL" id="CAB0008066.1"/>
    </source>
</evidence>
<dbReference type="PROSITE" id="PS51910">
    <property type="entry name" value="GH18_2"/>
    <property type="match status" value="1"/>
</dbReference>
<evidence type="ECO:0000256" key="12">
    <source>
        <dbReference type="ARBA" id="ARBA00023326"/>
    </source>
</evidence>
<comment type="catalytic activity">
    <reaction evidence="1">
        <text>Random endo-hydrolysis of N-acetyl-beta-D-glucosaminide (1-&gt;4)-beta-linkages in chitin and chitodextrins.</text>
        <dbReference type="EC" id="3.2.1.14"/>
    </reaction>
</comment>
<dbReference type="GO" id="GO:0005576">
    <property type="term" value="C:extracellular region"/>
    <property type="evidence" value="ECO:0007669"/>
    <property type="project" value="UniProtKB-SubCell"/>
</dbReference>
<comment type="subcellular location">
    <subcellularLocation>
        <location evidence="2">Secreted</location>
    </subcellularLocation>
</comment>
<comment type="similarity">
    <text evidence="3">Belongs to the glycosyl hydrolase 18 family. Chitinase class II subfamily.</text>
</comment>
<evidence type="ECO:0000256" key="6">
    <source>
        <dbReference type="ARBA" id="ARBA00022729"/>
    </source>
</evidence>
<dbReference type="Gene3D" id="3.20.20.80">
    <property type="entry name" value="Glycosidases"/>
    <property type="match status" value="2"/>
</dbReference>
<keyword evidence="8" id="KW-0146">Chitin degradation</keyword>
<dbReference type="SMART" id="SM00636">
    <property type="entry name" value="Glyco_18"/>
    <property type="match status" value="1"/>
</dbReference>
<dbReference type="InterPro" id="IPR050314">
    <property type="entry name" value="Glycosyl_Hydrlase_18"/>
</dbReference>
<name>A0A6H5GY20_9HEMI</name>
<keyword evidence="5" id="KW-0964">Secreted</keyword>
<dbReference type="InterPro" id="IPR001223">
    <property type="entry name" value="Glyco_hydro18_cat"/>
</dbReference>
<feature type="chain" id="PRO_5026255715" description="chitinase" evidence="14">
    <location>
        <begin position="18"/>
        <end position="261"/>
    </location>
</feature>
<dbReference type="InterPro" id="IPR011583">
    <property type="entry name" value="Chitinase_II/V-like_cat"/>
</dbReference>
<proteinExistence type="inferred from homology"/>
<evidence type="ECO:0000256" key="11">
    <source>
        <dbReference type="ARBA" id="ARBA00023295"/>
    </source>
</evidence>
<gene>
    <name evidence="16" type="ORF">NTEN_LOCUS13312</name>
</gene>
<evidence type="ECO:0000256" key="4">
    <source>
        <dbReference type="ARBA" id="ARBA00012729"/>
    </source>
</evidence>
<evidence type="ECO:0000256" key="7">
    <source>
        <dbReference type="ARBA" id="ARBA00022801"/>
    </source>
</evidence>
<reference evidence="16 17" key="1">
    <citation type="submission" date="2020-02" db="EMBL/GenBank/DDBJ databases">
        <authorList>
            <person name="Ferguson B K."/>
        </authorList>
    </citation>
    <scope>NUCLEOTIDE SEQUENCE [LARGE SCALE GENOMIC DNA]</scope>
</reference>
<dbReference type="GO" id="GO:0000272">
    <property type="term" value="P:polysaccharide catabolic process"/>
    <property type="evidence" value="ECO:0007669"/>
    <property type="project" value="UniProtKB-KW"/>
</dbReference>
<evidence type="ECO:0000256" key="8">
    <source>
        <dbReference type="ARBA" id="ARBA00023024"/>
    </source>
</evidence>
<dbReference type="PROSITE" id="PS01095">
    <property type="entry name" value="GH18_1"/>
    <property type="match status" value="1"/>
</dbReference>
<keyword evidence="6 14" id="KW-0732">Signal</keyword>
<evidence type="ECO:0000259" key="15">
    <source>
        <dbReference type="PROSITE" id="PS51910"/>
    </source>
</evidence>
<dbReference type="AlphaFoldDB" id="A0A6H5GY20"/>
<dbReference type="GO" id="GO:0008061">
    <property type="term" value="F:chitin binding"/>
    <property type="evidence" value="ECO:0007669"/>
    <property type="project" value="InterPro"/>
</dbReference>
<dbReference type="InterPro" id="IPR001579">
    <property type="entry name" value="Glyco_hydro_18_chit_AS"/>
</dbReference>
<dbReference type="PANTHER" id="PTHR11177:SF317">
    <property type="entry name" value="CHITINASE 12-RELATED"/>
    <property type="match status" value="1"/>
</dbReference>
<evidence type="ECO:0000256" key="1">
    <source>
        <dbReference type="ARBA" id="ARBA00000822"/>
    </source>
</evidence>
<keyword evidence="17" id="KW-1185">Reference proteome</keyword>
<dbReference type="OrthoDB" id="76388at2759"/>
<dbReference type="GO" id="GO:0006032">
    <property type="term" value="P:chitin catabolic process"/>
    <property type="evidence" value="ECO:0007669"/>
    <property type="project" value="UniProtKB-KW"/>
</dbReference>
<evidence type="ECO:0000256" key="3">
    <source>
        <dbReference type="ARBA" id="ARBA00009121"/>
    </source>
</evidence>
<accession>A0A6H5GY20</accession>